<feature type="region of interest" description="Disordered" evidence="1">
    <location>
        <begin position="156"/>
        <end position="179"/>
    </location>
</feature>
<dbReference type="EMBL" id="LC625835">
    <property type="protein sequence ID" value="BCU03402.1"/>
    <property type="molecule type" value="Genomic_DNA"/>
</dbReference>
<name>A0A811BRE9_9VIRU</name>
<evidence type="ECO:0008006" key="4">
    <source>
        <dbReference type="Google" id="ProtNLM"/>
    </source>
</evidence>
<dbReference type="PANTHER" id="PTHR46586">
    <property type="entry name" value="ANKYRIN REPEAT-CONTAINING PROTEIN"/>
    <property type="match status" value="1"/>
</dbReference>
<reference evidence="2" key="1">
    <citation type="submission" date="2021-04" db="EMBL/GenBank/DDBJ databases">
        <title>Draft Genome Sequence of Pandoravirus japonicus, Isolated from the Sabaishi River of Niigata, Japan.</title>
        <authorList>
            <person name="Hosokawa N."/>
            <person name="Takahashi H."/>
            <person name="Aoki K."/>
            <person name="Takemura M."/>
        </authorList>
    </citation>
    <scope>NUCLEOTIDE SEQUENCE</scope>
</reference>
<dbReference type="PANTHER" id="PTHR46586:SF3">
    <property type="entry name" value="ANKYRIN REPEAT-CONTAINING PROTEIN"/>
    <property type="match status" value="1"/>
</dbReference>
<dbReference type="InterPro" id="IPR052050">
    <property type="entry name" value="SecEffector_AnkRepeat"/>
</dbReference>
<organism evidence="2 3">
    <name type="scientific">Pandoravirus japonicus</name>
    <dbReference type="NCBI Taxonomy" id="2823154"/>
    <lineage>
        <taxon>Viruses</taxon>
        <taxon>Pandoravirus</taxon>
    </lineage>
</organism>
<evidence type="ECO:0000313" key="2">
    <source>
        <dbReference type="EMBL" id="BCU03402.1"/>
    </source>
</evidence>
<accession>A0A811BRE9</accession>
<evidence type="ECO:0000256" key="1">
    <source>
        <dbReference type="SAM" id="MobiDB-lite"/>
    </source>
</evidence>
<proteinExistence type="predicted"/>
<evidence type="ECO:0000313" key="3">
    <source>
        <dbReference type="Proteomes" id="UP001253637"/>
    </source>
</evidence>
<protein>
    <recommendedName>
        <fullName evidence="4">Ankyrin repeat domain containing protein</fullName>
    </recommendedName>
</protein>
<feature type="compositionally biased region" description="Acidic residues" evidence="1">
    <location>
        <begin position="165"/>
        <end position="179"/>
    </location>
</feature>
<sequence>MGLLGLPAELRQYVGRYLDKPRDVAACALAHPRLLARPLLYWLGHMRPLISIGDVLEASAPLDIVIGLFARWCVEPLPSMVVDATIGGHVDVLRWLLCRLDAASLVDCEIHQLSSRSGSSDRLFLSDDTDCDTDTTLPSATLGDCFMSDANGARNRGARSRVADSDDDDDGDGDDVNDDDNGHAVVYLGGVLVSALKKGAEHDRVEVLTCLLTQAPPPGRVPSPYLLDAIAIDAAARGSLGILAALHEWRLAKDHGVCDCPVQVGREAMHADRIDVLDWLAAATCTGALALDQATLDDVPSHPLPCFSRWAVSRLPPHARVGPKRLGQLAASDSVSALTVLHETGLGVCSKETLIVAAAHGSMDVLKWAAGDGPCARPLAAWDPIDVAAHAAASGRKDVIRWLAVRPDADRVLTTGVARLALSRGFAKTAAAVRPLDQWDALAAVVPHDDLFKVADVIHHGARCTTEAMAAAMRCRDERILELLCRKYGTEMVPDAIESAAGTRCSLNCVRWLSDAVVCRNVPDSVCVAHLWASAAVEWPDGAQSCCMCSRCNPRNEN</sequence>
<dbReference type="Proteomes" id="UP001253637">
    <property type="component" value="Segment"/>
</dbReference>